<comment type="caution">
    <text evidence="3">The sequence shown here is derived from an EMBL/GenBank/DDBJ whole genome shotgun (WGS) entry which is preliminary data.</text>
</comment>
<comment type="similarity">
    <text evidence="1">Belongs to the protein kinase superfamily.</text>
</comment>
<accession>A0ABQ8JM49</accession>
<reference evidence="3 4" key="1">
    <citation type="journal article" date="2018" name="J. Allergy Clin. Immunol.">
        <title>High-quality assembly of Dermatophagoides pteronyssinus genome and transcriptome reveals a wide range of novel allergens.</title>
        <authorList>
            <person name="Liu X.Y."/>
            <person name="Yang K.Y."/>
            <person name="Wang M.Q."/>
            <person name="Kwok J.S."/>
            <person name="Zeng X."/>
            <person name="Yang Z."/>
            <person name="Xiao X.J."/>
            <person name="Lau C.P."/>
            <person name="Li Y."/>
            <person name="Huang Z.M."/>
            <person name="Ba J.G."/>
            <person name="Yim A.K."/>
            <person name="Ouyang C.Y."/>
            <person name="Ngai S.M."/>
            <person name="Chan T.F."/>
            <person name="Leung E.L."/>
            <person name="Liu L."/>
            <person name="Liu Z.G."/>
            <person name="Tsui S.K."/>
        </authorList>
    </citation>
    <scope>NUCLEOTIDE SEQUENCE [LARGE SCALE GENOMIC DNA]</scope>
    <source>
        <strain evidence="3">Derp</strain>
    </source>
</reference>
<organism evidence="3 4">
    <name type="scientific">Dermatophagoides pteronyssinus</name>
    <name type="common">European house dust mite</name>
    <dbReference type="NCBI Taxonomy" id="6956"/>
    <lineage>
        <taxon>Eukaryota</taxon>
        <taxon>Metazoa</taxon>
        <taxon>Ecdysozoa</taxon>
        <taxon>Arthropoda</taxon>
        <taxon>Chelicerata</taxon>
        <taxon>Arachnida</taxon>
        <taxon>Acari</taxon>
        <taxon>Acariformes</taxon>
        <taxon>Sarcoptiformes</taxon>
        <taxon>Astigmata</taxon>
        <taxon>Psoroptidia</taxon>
        <taxon>Analgoidea</taxon>
        <taxon>Pyroglyphidae</taxon>
        <taxon>Dermatophagoidinae</taxon>
        <taxon>Dermatophagoides</taxon>
    </lineage>
</organism>
<dbReference type="PANTHER" id="PTHR12984">
    <property type="entry name" value="SCY1-RELATED S/T PROTEIN KINASE-LIKE"/>
    <property type="match status" value="1"/>
</dbReference>
<sequence length="551" mass="64976">MGNETSILKKCNVSCKSEFQTKQWSLFDAKHENQSFSVFIFQNNDYCYDFMKWKHIRHPYLVKFYESGIYKNKKYILTEPVIPLRQIFEHYHQFLRLSGLYNIGEAITFLHQICHISINNLSIDSIFISKNDPNELWKIVQSKQKPWIFLKNLLNFHKQNDSLQILPPEIRQIDNQSNHLIKSINDIHQRDIYSFIILIQELFYDVSNNVQPKSDPNNHHNFMAKKLLENFFQSKPSERPSSIQSILEDPLFKNCPFVQLRQFLSNFSQYNDREKFNFLENLIENLQKFPDQSLVVNIFTMIVSSRFIMSNRLVYNNVMPYFLIPLSSLSLKNDENSPNQQYLLTNGETITLKPFINEQIYRKSIIPHLMKLYCVHDYKIRILLLKYLPHYGRCVSKQCLKKILLPQILLGIKDLDKELVSLTFRSIATLIDLFGVCDVLGGGSRVNNLQYGDDDDDEEWPGWEPNEQLTIQPQQSTLMTSNNKSDSVKLMKKVKKLEENFKTFDIKEIDFNHVNHSKEIDNLFMDMAPVVNFNHRNSHLDSKCQPSKTMQ</sequence>
<dbReference type="InterPro" id="IPR011009">
    <property type="entry name" value="Kinase-like_dom_sf"/>
</dbReference>
<dbReference type="Proteomes" id="UP000887458">
    <property type="component" value="Unassembled WGS sequence"/>
</dbReference>
<evidence type="ECO:0000256" key="1">
    <source>
        <dbReference type="ARBA" id="ARBA00038349"/>
    </source>
</evidence>
<keyword evidence="4" id="KW-1185">Reference proteome</keyword>
<proteinExistence type="inferred from homology"/>
<evidence type="ECO:0000313" key="4">
    <source>
        <dbReference type="Proteomes" id="UP000887458"/>
    </source>
</evidence>
<dbReference type="Gene3D" id="1.25.10.10">
    <property type="entry name" value="Leucine-rich Repeat Variant"/>
    <property type="match status" value="1"/>
</dbReference>
<dbReference type="PANTHER" id="PTHR12984:SF15">
    <property type="entry name" value="PROTEIN-ASSOCIATING WITH THE CARBOXYL-TERMINAL DOMAIN OF EZRIN"/>
    <property type="match status" value="1"/>
</dbReference>
<dbReference type="InterPro" id="IPR000719">
    <property type="entry name" value="Prot_kinase_dom"/>
</dbReference>
<dbReference type="Gene3D" id="1.10.510.10">
    <property type="entry name" value="Transferase(Phosphotransferase) domain 1"/>
    <property type="match status" value="1"/>
</dbReference>
<protein>
    <submittedName>
        <fullName evidence="3">Protein-associating with the carboxyl-terminal domain of ezrin</fullName>
    </submittedName>
</protein>
<name>A0ABQ8JM49_DERPT</name>
<evidence type="ECO:0000259" key="2">
    <source>
        <dbReference type="PROSITE" id="PS50011"/>
    </source>
</evidence>
<dbReference type="InterPro" id="IPR011989">
    <property type="entry name" value="ARM-like"/>
</dbReference>
<reference evidence="3 4" key="2">
    <citation type="journal article" date="2022" name="Mol. Biol. Evol.">
        <title>Comparative Genomics Reveals Insights into the Divergent Evolution of Astigmatic Mites and Household Pest Adaptations.</title>
        <authorList>
            <person name="Xiong Q."/>
            <person name="Wan A.T."/>
            <person name="Liu X."/>
            <person name="Fung C.S."/>
            <person name="Xiao X."/>
            <person name="Malainual N."/>
            <person name="Hou J."/>
            <person name="Wang L."/>
            <person name="Wang M."/>
            <person name="Yang K.Y."/>
            <person name="Cui Y."/>
            <person name="Leung E.L."/>
            <person name="Nong W."/>
            <person name="Shin S.K."/>
            <person name="Au S.W."/>
            <person name="Jeong K.Y."/>
            <person name="Chew F.T."/>
            <person name="Hui J.H."/>
            <person name="Leung T.F."/>
            <person name="Tungtrongchitr A."/>
            <person name="Zhong N."/>
            <person name="Liu Z."/>
            <person name="Tsui S.K."/>
        </authorList>
    </citation>
    <scope>NUCLEOTIDE SEQUENCE [LARGE SCALE GENOMIC DNA]</scope>
    <source>
        <strain evidence="3">Derp</strain>
    </source>
</reference>
<evidence type="ECO:0000313" key="3">
    <source>
        <dbReference type="EMBL" id="KAH9423483.1"/>
    </source>
</evidence>
<dbReference type="PROSITE" id="PS50011">
    <property type="entry name" value="PROTEIN_KINASE_DOM"/>
    <property type="match status" value="1"/>
</dbReference>
<gene>
    <name evidence="3" type="primary">SCYL3</name>
    <name evidence="3" type="ORF">DERP_003762</name>
</gene>
<feature type="domain" description="Protein kinase" evidence="2">
    <location>
        <begin position="1"/>
        <end position="252"/>
    </location>
</feature>
<dbReference type="SUPFAM" id="SSF56112">
    <property type="entry name" value="Protein kinase-like (PK-like)"/>
    <property type="match status" value="1"/>
</dbReference>
<dbReference type="InterPro" id="IPR051177">
    <property type="entry name" value="CIK-Related_Protein"/>
</dbReference>
<dbReference type="EMBL" id="NJHN03000032">
    <property type="protein sequence ID" value="KAH9423483.1"/>
    <property type="molecule type" value="Genomic_DNA"/>
</dbReference>